<keyword evidence="4" id="KW-0812">Transmembrane</keyword>
<keyword evidence="4" id="KW-0472">Membrane</keyword>
<comment type="caution">
    <text evidence="2">Lacks conserved residue(s) required for the propagation of feature annotation.</text>
</comment>
<dbReference type="Pfam" id="PF01734">
    <property type="entry name" value="Patatin"/>
    <property type="match status" value="1"/>
</dbReference>
<feature type="short sequence motif" description="DGA/G" evidence="2">
    <location>
        <begin position="266"/>
        <end position="268"/>
    </location>
</feature>
<proteinExistence type="predicted"/>
<feature type="transmembrane region" description="Helical" evidence="4">
    <location>
        <begin position="1040"/>
        <end position="1061"/>
    </location>
</feature>
<keyword evidence="1 2" id="KW-0443">Lipid metabolism</keyword>
<evidence type="ECO:0000256" key="1">
    <source>
        <dbReference type="ARBA" id="ARBA00023098"/>
    </source>
</evidence>
<dbReference type="EMBL" id="BMMT01000001">
    <property type="protein sequence ID" value="GGI70909.1"/>
    <property type="molecule type" value="Genomic_DNA"/>
</dbReference>
<name>A0A917JJF5_9PSEU</name>
<keyword evidence="4" id="KW-1133">Transmembrane helix</keyword>
<feature type="short sequence motif" description="GXSXG" evidence="2">
    <location>
        <begin position="70"/>
        <end position="74"/>
    </location>
</feature>
<feature type="active site" description="Nucleophile" evidence="2">
    <location>
        <position position="72"/>
    </location>
</feature>
<keyword evidence="2" id="KW-0442">Lipid degradation</keyword>
<gene>
    <name evidence="6" type="ORF">GCM10009545_45830</name>
    <name evidence="7" type="ORF">GCM10011581_04910</name>
</gene>
<reference evidence="7 8" key="1">
    <citation type="journal article" date="2014" name="Int. J. Syst. Evol. Microbiol.">
        <title>Complete genome sequence of Corynebacterium casei LMG S-19264T (=DSM 44701T), isolated from a smear-ripened cheese.</title>
        <authorList>
            <consortium name="US DOE Joint Genome Institute (JGI-PGF)"/>
            <person name="Walter F."/>
            <person name="Albersmeier A."/>
            <person name="Kalinowski J."/>
            <person name="Ruckert C."/>
        </authorList>
    </citation>
    <scope>NUCLEOTIDE SEQUENCE [LARGE SCALE GENOMIC DNA]</scope>
    <source>
        <strain evidence="7 8">CGMCC 4.7206</strain>
    </source>
</reference>
<dbReference type="PROSITE" id="PS51635">
    <property type="entry name" value="PNPLA"/>
    <property type="match status" value="1"/>
</dbReference>
<dbReference type="Proteomes" id="UP001500220">
    <property type="component" value="Unassembled WGS sequence"/>
</dbReference>
<keyword evidence="9" id="KW-1185">Reference proteome</keyword>
<feature type="domain" description="PNPLA" evidence="5">
    <location>
        <begin position="17"/>
        <end position="279"/>
    </location>
</feature>
<feature type="transmembrane region" description="Helical" evidence="4">
    <location>
        <begin position="1067"/>
        <end position="1086"/>
    </location>
</feature>
<accession>A0A917JJF5</accession>
<dbReference type="GO" id="GO:0016042">
    <property type="term" value="P:lipid catabolic process"/>
    <property type="evidence" value="ECO:0007669"/>
    <property type="project" value="UniProtKB-UniRule"/>
</dbReference>
<evidence type="ECO:0000313" key="8">
    <source>
        <dbReference type="Proteomes" id="UP000597989"/>
    </source>
</evidence>
<comment type="caution">
    <text evidence="7">The sequence shown here is derived from an EMBL/GenBank/DDBJ whole genome shotgun (WGS) entry which is preliminary data.</text>
</comment>
<evidence type="ECO:0000256" key="3">
    <source>
        <dbReference type="SAM" id="MobiDB-lite"/>
    </source>
</evidence>
<evidence type="ECO:0000256" key="2">
    <source>
        <dbReference type="PROSITE-ProRule" id="PRU01161"/>
    </source>
</evidence>
<dbReference type="InterPro" id="IPR002641">
    <property type="entry name" value="PNPLA_dom"/>
</dbReference>
<evidence type="ECO:0000313" key="9">
    <source>
        <dbReference type="Proteomes" id="UP001500220"/>
    </source>
</evidence>
<protein>
    <recommendedName>
        <fullName evidence="5">PNPLA domain-containing protein</fullName>
    </recommendedName>
</protein>
<reference evidence="7" key="3">
    <citation type="submission" date="2020-09" db="EMBL/GenBank/DDBJ databases">
        <authorList>
            <person name="Sun Q."/>
            <person name="Zhou Y."/>
        </authorList>
    </citation>
    <scope>NUCLEOTIDE SEQUENCE</scope>
    <source>
        <strain evidence="7">CGMCC 4.7206</strain>
    </source>
</reference>
<feature type="transmembrane region" description="Helical" evidence="4">
    <location>
        <begin position="1117"/>
        <end position="1139"/>
    </location>
</feature>
<sequence length="1175" mass="127696">MATAAGAENEQELRLALAMRGGASMAVWIGGAVAEVNRLREAVAAGAEHPWAALAKLAGYDSVAVDVLAGASAGGLNATLLSATLVYGMPFDRMRRVWVQLGDLEAMARPVPKFWQPSPPSLLEGDRYFRSQLVDVITANTPGSAEHPGNRADLLLTATLLDPIVERHFDGRYGPMLQERRNASFRFRHQGVAGDPLSDFGAGEQFADTVLRLAHAARSTSSFPFAFEPAQVRSSLGDPPPGEPNMVGLFSETAASPQLPPFRVIDGGVLDNIPVTAAIRSISAAPADRPTQRWLLYLNPDPVVSHSQRRRPGRAVPVTITALKARFMQESLLADLDALDLHNRVVERTALRRRALFAPLHAVPDEEREAALARQAAAVEPDHAVVRAELDAQAVHRLLTEPAGSEDGRLLPPVVGDPLADWSAQARTQLAQRLSAGLGREATGRVFDDARALLTAVQECLGWAWDIERWAPESREIGRCKSVLYRLRTFAEVLEGHADRYWINGARLEPIVEVAELDEWVQRVLVRRTRLQHHLPSPVRPLLGAVLRAVEDGERFQHELAEFAAELLSIVESSGADAVPDAVGVDAVAEARAVLHRVADRLAALAPPRERLDEPQQVGYALLERTDRRADVLRHLVVLTAPLDVGRVPGTRINLLRVVSDEQSPLPFAALRRGADAPLRIADKIRGLDLGNFGAFLSARWRANDWMWGRLDAAAGLVRLLTDPARLVRRHASSEQLGDLLQALVSRPTAAELGELDEARAKQWRGFLAEVWARHAGEVRAELDALFARPEDEHPLVETRAVLTERLQWTIAATEVPFVGTVATGADQQGGGHPPVPDPTELTRQVERYDVGRQRFADLGERRALSMATRFGLLGFRAARPSGRGVLPWLERRVMTLVKPLLLAVVYALAAPRRAALLGFLAASAVMFTTTGLGESVPGMQILSRDEYESAQSWGAHAPPPETDVDISEEVAPWRPQSEQGATMFAVTHFGWSVTPDDWLVVADFSGTPFGPGMLMAVLGTVVFAVWTSSRLVHRLGRGLARWLPAVFLAAVLLAAEFWLLSTGFRLGPLGLALAAGLLTWFATVAYRPAARIGAAVLTVLVFLGVLWTFEPNAWTGGGWIVVAVVLSAYAHMVLLGMVDVLPPRPVRAATSRGGGRRVAAARRRTPPPTEMISG</sequence>
<dbReference type="InterPro" id="IPR016035">
    <property type="entry name" value="Acyl_Trfase/lysoPLipase"/>
</dbReference>
<keyword evidence="2" id="KW-0378">Hydrolase</keyword>
<feature type="transmembrane region" description="Helical" evidence="4">
    <location>
        <begin position="917"/>
        <end position="934"/>
    </location>
</feature>
<dbReference type="Gene3D" id="3.40.1090.10">
    <property type="entry name" value="Cytosolic phospholipase A2 catalytic domain"/>
    <property type="match status" value="1"/>
</dbReference>
<feature type="region of interest" description="Disordered" evidence="3">
    <location>
        <begin position="1150"/>
        <end position="1175"/>
    </location>
</feature>
<dbReference type="RefSeq" id="WP_188984884.1">
    <property type="nucleotide sequence ID" value="NZ_BAAAHC010000024.1"/>
</dbReference>
<evidence type="ECO:0000313" key="6">
    <source>
        <dbReference type="EMBL" id="GAA0538017.1"/>
    </source>
</evidence>
<dbReference type="Pfam" id="PF11856">
    <property type="entry name" value="DUF3376"/>
    <property type="match status" value="1"/>
</dbReference>
<dbReference type="InterPro" id="IPR024282">
    <property type="entry name" value="DUF3376"/>
</dbReference>
<feature type="transmembrane region" description="Helical" evidence="4">
    <location>
        <begin position="894"/>
        <end position="910"/>
    </location>
</feature>
<organism evidence="7 8">
    <name type="scientific">Saccharopolyspora thermophila</name>
    <dbReference type="NCBI Taxonomy" id="89367"/>
    <lineage>
        <taxon>Bacteria</taxon>
        <taxon>Bacillati</taxon>
        <taxon>Actinomycetota</taxon>
        <taxon>Actinomycetes</taxon>
        <taxon>Pseudonocardiales</taxon>
        <taxon>Pseudonocardiaceae</taxon>
        <taxon>Saccharopolyspora</taxon>
    </lineage>
</organism>
<reference evidence="6 9" key="2">
    <citation type="journal article" date="2019" name="Int. J. Syst. Evol. Microbiol.">
        <title>The Global Catalogue of Microorganisms (GCM) 10K type strain sequencing project: providing services to taxonomists for standard genome sequencing and annotation.</title>
        <authorList>
            <consortium name="The Broad Institute Genomics Platform"/>
            <consortium name="The Broad Institute Genome Sequencing Center for Infectious Disease"/>
            <person name="Wu L."/>
            <person name="Ma J."/>
        </authorList>
    </citation>
    <scope>NUCLEOTIDE SEQUENCE [LARGE SCALE GENOMIC DNA]</scope>
    <source>
        <strain evidence="6 9">JCM 10664</strain>
    </source>
</reference>
<dbReference type="InterPro" id="IPR019894">
    <property type="entry name" value="Patatin-related_protein"/>
</dbReference>
<evidence type="ECO:0000256" key="4">
    <source>
        <dbReference type="SAM" id="Phobius"/>
    </source>
</evidence>
<dbReference type="AlphaFoldDB" id="A0A917JJF5"/>
<dbReference type="GO" id="GO:0016787">
    <property type="term" value="F:hydrolase activity"/>
    <property type="evidence" value="ECO:0007669"/>
    <property type="project" value="UniProtKB-UniRule"/>
</dbReference>
<dbReference type="SUPFAM" id="SSF52151">
    <property type="entry name" value="FabD/lysophospholipase-like"/>
    <property type="match status" value="1"/>
</dbReference>
<dbReference type="Proteomes" id="UP000597989">
    <property type="component" value="Unassembled WGS sequence"/>
</dbReference>
<feature type="transmembrane region" description="Helical" evidence="4">
    <location>
        <begin position="1010"/>
        <end position="1028"/>
    </location>
</feature>
<evidence type="ECO:0000259" key="5">
    <source>
        <dbReference type="PROSITE" id="PS51635"/>
    </source>
</evidence>
<feature type="active site" description="Proton acceptor" evidence="2">
    <location>
        <position position="266"/>
    </location>
</feature>
<dbReference type="EMBL" id="BAAAHC010000024">
    <property type="protein sequence ID" value="GAA0538017.1"/>
    <property type="molecule type" value="Genomic_DNA"/>
</dbReference>
<reference evidence="6" key="4">
    <citation type="submission" date="2023-12" db="EMBL/GenBank/DDBJ databases">
        <authorList>
            <person name="Sun Q."/>
            <person name="Inoue M."/>
        </authorList>
    </citation>
    <scope>NUCLEOTIDE SEQUENCE</scope>
    <source>
        <strain evidence="6">JCM 10664</strain>
    </source>
</reference>
<feature type="transmembrane region" description="Helical" evidence="4">
    <location>
        <begin position="1093"/>
        <end position="1111"/>
    </location>
</feature>
<dbReference type="NCBIfam" id="TIGR03607">
    <property type="entry name" value="patatin-like protein"/>
    <property type="match status" value="1"/>
</dbReference>
<evidence type="ECO:0000313" key="7">
    <source>
        <dbReference type="EMBL" id="GGI70909.1"/>
    </source>
</evidence>